<reference evidence="6" key="1">
    <citation type="submission" date="2021-03" db="EMBL/GenBank/DDBJ databases">
        <authorList>
            <person name="Tagirdzhanova G."/>
        </authorList>
    </citation>
    <scope>NUCLEOTIDE SEQUENCE</scope>
</reference>
<evidence type="ECO:0000256" key="4">
    <source>
        <dbReference type="RuleBase" id="RU364147"/>
    </source>
</evidence>
<dbReference type="Gene3D" id="1.10.287.3490">
    <property type="match status" value="1"/>
</dbReference>
<dbReference type="AlphaFoldDB" id="A0A8H3PH47"/>
<dbReference type="GO" id="GO:0006357">
    <property type="term" value="P:regulation of transcription by RNA polymerase II"/>
    <property type="evidence" value="ECO:0007669"/>
    <property type="project" value="InterPro"/>
</dbReference>
<dbReference type="GO" id="GO:0003712">
    <property type="term" value="F:transcription coregulator activity"/>
    <property type="evidence" value="ECO:0007669"/>
    <property type="project" value="InterPro"/>
</dbReference>
<proteinExistence type="inferred from homology"/>
<dbReference type="PANTHER" id="PTHR22890">
    <property type="entry name" value="MEDIATOR OF RNA POLYMERASE II TRANSCRIPTION SUBUNIT 11"/>
    <property type="match status" value="1"/>
</dbReference>
<comment type="subcellular location">
    <subcellularLocation>
        <location evidence="1 4">Nucleus</location>
    </subcellularLocation>
</comment>
<gene>
    <name evidence="4" type="primary">MED11</name>
    <name evidence="6" type="ORF">IMSHALPRED_002455</name>
</gene>
<evidence type="ECO:0000313" key="6">
    <source>
        <dbReference type="EMBL" id="CAF9941161.1"/>
    </source>
</evidence>
<comment type="function">
    <text evidence="4">Component of the Mediator complex, a coactivator involved in the regulated transcription of nearly all RNA polymerase II-dependent genes. Mediator functions as a bridge to convey information from gene-specific regulatory proteins to the basal RNA polymerase II transcription machinery. Mediator is recruited to promoters by direct interactions with regulatory proteins and serves as a scaffold for the assembly of a functional pre-initiation complex with RNA polymerase II and the general transcription factors.</text>
</comment>
<comment type="similarity">
    <text evidence="2 4">Belongs to the Mediator complex subunit 11 family.</text>
</comment>
<organism evidence="6 7">
    <name type="scientific">Imshaugia aleurites</name>
    <dbReference type="NCBI Taxonomy" id="172621"/>
    <lineage>
        <taxon>Eukaryota</taxon>
        <taxon>Fungi</taxon>
        <taxon>Dikarya</taxon>
        <taxon>Ascomycota</taxon>
        <taxon>Pezizomycotina</taxon>
        <taxon>Lecanoromycetes</taxon>
        <taxon>OSLEUM clade</taxon>
        <taxon>Lecanoromycetidae</taxon>
        <taxon>Lecanorales</taxon>
        <taxon>Lecanorineae</taxon>
        <taxon>Parmeliaceae</taxon>
        <taxon>Imshaugia</taxon>
    </lineage>
</organism>
<name>A0A8H3PH47_9LECA</name>
<comment type="caution">
    <text evidence="6">The sequence shown here is derived from an EMBL/GenBank/DDBJ whole genome shotgun (WGS) entry which is preliminary data.</text>
</comment>
<keyword evidence="4" id="KW-0804">Transcription</keyword>
<dbReference type="Proteomes" id="UP000664534">
    <property type="component" value="Unassembled WGS sequence"/>
</dbReference>
<evidence type="ECO:0000256" key="5">
    <source>
        <dbReference type="SAM" id="MobiDB-lite"/>
    </source>
</evidence>
<evidence type="ECO:0000256" key="1">
    <source>
        <dbReference type="ARBA" id="ARBA00004123"/>
    </source>
</evidence>
<keyword evidence="3 4" id="KW-0539">Nucleus</keyword>
<evidence type="ECO:0000256" key="2">
    <source>
        <dbReference type="ARBA" id="ARBA00008186"/>
    </source>
</evidence>
<keyword evidence="4" id="KW-0805">Transcription regulation</keyword>
<dbReference type="GO" id="GO:0016592">
    <property type="term" value="C:mediator complex"/>
    <property type="evidence" value="ECO:0007669"/>
    <property type="project" value="InterPro"/>
</dbReference>
<keyword evidence="4" id="KW-0010">Activator</keyword>
<evidence type="ECO:0000313" key="7">
    <source>
        <dbReference type="Proteomes" id="UP000664534"/>
    </source>
</evidence>
<keyword evidence="7" id="KW-1185">Reference proteome</keyword>
<accession>A0A8H3PH47</accession>
<protein>
    <recommendedName>
        <fullName evidence="4">Mediator of RNA polymerase II transcription subunit 11</fullName>
    </recommendedName>
    <alternativeName>
        <fullName evidence="4">Mediator complex subunit 11</fullName>
    </alternativeName>
</protein>
<dbReference type="OrthoDB" id="5418434at2759"/>
<feature type="region of interest" description="Disordered" evidence="5">
    <location>
        <begin position="190"/>
        <end position="210"/>
    </location>
</feature>
<comment type="subunit">
    <text evidence="4">Component of the Mediator complex.</text>
</comment>
<sequence length="210" mass="22539">MSADDLPIFSASDRIKQLNSIDKTIAKLLQSAGLAVKALTKPTVDPSAEGLPSQPVPIEQQRESFTAATSQYFALLSSVDVNLRRQIYALEEANILPAEAVTKEPLTNLAVSSAAQANILNAMPSRMAGGNRGVITGGGIGNLDVGWLNSRNDNVGKEMEAELWEAAEKFIAKIEERKSSSDRKLEVLKGYGEEQSAEASQELDGSGRHK</sequence>
<dbReference type="InterPro" id="IPR019404">
    <property type="entry name" value="Mediator_Med11"/>
</dbReference>
<dbReference type="EMBL" id="CAJPDT010000142">
    <property type="protein sequence ID" value="CAF9941161.1"/>
    <property type="molecule type" value="Genomic_DNA"/>
</dbReference>
<evidence type="ECO:0000256" key="3">
    <source>
        <dbReference type="ARBA" id="ARBA00023242"/>
    </source>
</evidence>
<dbReference type="Pfam" id="PF10280">
    <property type="entry name" value="Med11"/>
    <property type="match status" value="1"/>
</dbReference>